<evidence type="ECO:0000313" key="6">
    <source>
        <dbReference type="EMBL" id="AOX01272.1"/>
    </source>
</evidence>
<sequence>MSQHYYISPRFIDKLAVHITKNFLEIPHVRVPLILGIHGRKGEGKSFQCELVFERMGIEAVHMSSGELESPDAGDPARLIRLRYRETAEMIRVKGKMCVLMINDLDAGAGRFDERTQYTVNTQLVHGTLMNIADNPTNVQLPGSYDSQPIHRVPIIVTGNDFSTLYAPLTRDGRMAKFYWEPNREDRIGIVSGIFHGDGLSSGEIEQLIDTFDNQAIDFFSALRSRIYDEQIRKFIYDIGLDRISSRVVNSKEGPPKFETPNFSLSRLIEFGELIKAEQQRLELSGLAREYNQVPSLTSQPSNTNTNTNSSYNISTPDQPQANHKAPLSNPVISQSTSPKIAQGLNHSQTGEHNGSKKPLDLALDLETQDQIGELLAQGYRLTLEYGNERRVKNNAWKSGNPLPENNVSDAIAALTERLGEHKGEYVRLIGIDTKAKRRVLEKIIQRP</sequence>
<proteinExistence type="inferred from homology"/>
<dbReference type="Gene3D" id="1.10.8.1070">
    <property type="match status" value="1"/>
</dbReference>
<feature type="region of interest" description="Disordered" evidence="4">
    <location>
        <begin position="294"/>
        <end position="336"/>
    </location>
</feature>
<dbReference type="GO" id="GO:0005524">
    <property type="term" value="F:ATP binding"/>
    <property type="evidence" value="ECO:0007669"/>
    <property type="project" value="UniProtKB-KW"/>
</dbReference>
<dbReference type="Gene3D" id="3.40.50.300">
    <property type="entry name" value="P-loop containing nucleotide triphosphate hydrolases"/>
    <property type="match status" value="1"/>
</dbReference>
<protein>
    <submittedName>
        <fullName evidence="6">Ribulose 1,5-bisphosphate carboxylase</fullName>
    </submittedName>
</protein>
<reference evidence="7" key="1">
    <citation type="submission" date="2016-10" db="EMBL/GenBank/DDBJ databases">
        <title>Comparative genomics uncovers the prolific and rare metabolic potential of the cyanobacterial genus Moorea.</title>
        <authorList>
            <person name="Leao T."/>
            <person name="Castelao G."/>
            <person name="Korobeynikov A."/>
            <person name="Monroe E.A."/>
            <person name="Podell S."/>
            <person name="Glukhov E."/>
            <person name="Allen E."/>
            <person name="Gerwick W.H."/>
            <person name="Gerwick L."/>
        </authorList>
    </citation>
    <scope>NUCLEOTIDE SEQUENCE [LARGE SCALE GENOMIC DNA]</scope>
    <source>
        <strain evidence="7">PAL-8-15-08-1</strain>
    </source>
</reference>
<dbReference type="Pfam" id="PF00004">
    <property type="entry name" value="AAA"/>
    <property type="match status" value="1"/>
</dbReference>
<evidence type="ECO:0000313" key="7">
    <source>
        <dbReference type="Proteomes" id="UP000177870"/>
    </source>
</evidence>
<dbReference type="SUPFAM" id="SSF55239">
    <property type="entry name" value="RuBisCO, small subunit"/>
    <property type="match status" value="1"/>
</dbReference>
<dbReference type="Gene3D" id="3.30.190.10">
    <property type="entry name" value="Ribulose bisphosphate carboxylase, small subunit"/>
    <property type="match status" value="1"/>
</dbReference>
<dbReference type="OrthoDB" id="2078596at2"/>
<gene>
    <name evidence="6" type="ORF">BJP34_19155</name>
</gene>
<dbReference type="InterPro" id="IPR003959">
    <property type="entry name" value="ATPase_AAA_core"/>
</dbReference>
<dbReference type="AlphaFoldDB" id="A0A1D8TUE1"/>
<evidence type="ECO:0000259" key="5">
    <source>
        <dbReference type="SMART" id="SM00961"/>
    </source>
</evidence>
<dbReference type="SUPFAM" id="SSF52540">
    <property type="entry name" value="P-loop containing nucleoside triphosphate hydrolases"/>
    <property type="match status" value="1"/>
</dbReference>
<dbReference type="PANTHER" id="PTHR32429:SF11">
    <property type="entry name" value="RIBULOSE BISPHOSPHATE CARBOXYLASE_OXYGENASE ACTIVASE, CHLOROPLASTIC"/>
    <property type="match status" value="1"/>
</dbReference>
<dbReference type="EMBL" id="CP017599">
    <property type="protein sequence ID" value="AOX01272.1"/>
    <property type="molecule type" value="Genomic_DNA"/>
</dbReference>
<dbReference type="InterPro" id="IPR036385">
    <property type="entry name" value="RuBisCO_ssu_sf"/>
</dbReference>
<evidence type="ECO:0000256" key="2">
    <source>
        <dbReference type="ARBA" id="ARBA00022840"/>
    </source>
</evidence>
<dbReference type="RefSeq" id="WP_070393716.1">
    <property type="nucleotide sequence ID" value="NZ_CP017599.1"/>
</dbReference>
<evidence type="ECO:0000256" key="3">
    <source>
        <dbReference type="ARBA" id="ARBA00025781"/>
    </source>
</evidence>
<evidence type="ECO:0000256" key="1">
    <source>
        <dbReference type="ARBA" id="ARBA00022741"/>
    </source>
</evidence>
<dbReference type="InterPro" id="IPR027417">
    <property type="entry name" value="P-loop_NTPase"/>
</dbReference>
<name>A0A1D8TUE1_9CYAN</name>
<dbReference type="Proteomes" id="UP000177870">
    <property type="component" value="Chromosome"/>
</dbReference>
<evidence type="ECO:0000256" key="4">
    <source>
        <dbReference type="SAM" id="MobiDB-lite"/>
    </source>
</evidence>
<dbReference type="CDD" id="cd00307">
    <property type="entry name" value="RuBisCO_small_like"/>
    <property type="match status" value="1"/>
</dbReference>
<feature type="domain" description="Ribulose bisphosphate carboxylase small subunit" evidence="5">
    <location>
        <begin position="355"/>
        <end position="448"/>
    </location>
</feature>
<dbReference type="SMART" id="SM00961">
    <property type="entry name" value="RuBisCO_small"/>
    <property type="match status" value="1"/>
</dbReference>
<dbReference type="Pfam" id="PF21228">
    <property type="entry name" value="RuBisCO_activase_AAA_helical"/>
    <property type="match status" value="1"/>
</dbReference>
<dbReference type="PANTHER" id="PTHR32429">
    <property type="match status" value="1"/>
</dbReference>
<keyword evidence="1" id="KW-0547">Nucleotide-binding</keyword>
<dbReference type="InterPro" id="IPR044960">
    <property type="entry name" value="RCA-like"/>
</dbReference>
<dbReference type="InterPro" id="IPR000894">
    <property type="entry name" value="RuBisCO_ssu_dom"/>
</dbReference>
<keyword evidence="2" id="KW-0067">ATP-binding</keyword>
<organism evidence="6 7">
    <name type="scientific">Moorena producens PAL-8-15-08-1</name>
    <dbReference type="NCBI Taxonomy" id="1458985"/>
    <lineage>
        <taxon>Bacteria</taxon>
        <taxon>Bacillati</taxon>
        <taxon>Cyanobacteriota</taxon>
        <taxon>Cyanophyceae</taxon>
        <taxon>Coleofasciculales</taxon>
        <taxon>Coleofasciculaceae</taxon>
        <taxon>Moorena</taxon>
    </lineage>
</organism>
<dbReference type="KEGG" id="mpro:BJP34_19155"/>
<feature type="compositionally biased region" description="Low complexity" evidence="4">
    <location>
        <begin position="298"/>
        <end position="316"/>
    </location>
</feature>
<dbReference type="Pfam" id="PF00101">
    <property type="entry name" value="RuBisCO_small"/>
    <property type="match status" value="1"/>
</dbReference>
<dbReference type="STRING" id="1458985.BJP34_19155"/>
<dbReference type="InterPro" id="IPR048571">
    <property type="entry name" value="RuBisCO_activase_AAA_helical"/>
</dbReference>
<dbReference type="GO" id="GO:0016887">
    <property type="term" value="F:ATP hydrolysis activity"/>
    <property type="evidence" value="ECO:0007669"/>
    <property type="project" value="InterPro"/>
</dbReference>
<comment type="similarity">
    <text evidence="3">Belongs to the RuBisCO activase family.</text>
</comment>
<accession>A0A1D8TUE1</accession>